<evidence type="ECO:0000313" key="2">
    <source>
        <dbReference type="Proteomes" id="UP001189429"/>
    </source>
</evidence>
<keyword evidence="2" id="KW-1185">Reference proteome</keyword>
<reference evidence="1" key="1">
    <citation type="submission" date="2023-10" db="EMBL/GenBank/DDBJ databases">
        <authorList>
            <person name="Chen Y."/>
            <person name="Shah S."/>
            <person name="Dougan E. K."/>
            <person name="Thang M."/>
            <person name="Chan C."/>
        </authorList>
    </citation>
    <scope>NUCLEOTIDE SEQUENCE [LARGE SCALE GENOMIC DNA]</scope>
</reference>
<sequence>MNRTAAPPSIVDPEVGVQLAPAVAWLHAGGIRSHRHPVQLGSQTLTRPVAPGQPGGSVDSLLLPGSVRGVRSLKAHVAGDPLHPGEAGPEPAATVLRGPPESLNATAMARDEVWPFAARNSTDKPKEFGCPMPPEGGWGASRCYWRVPTGCTSQKMGSSWRHDRWAEKSLMRAHERRAFSVIMQNAAACEARKKAWDDYCGSDSVEMYFVPLLKSTEEPWAALKGLKR</sequence>
<organism evidence="1 2">
    <name type="scientific">Prorocentrum cordatum</name>
    <dbReference type="NCBI Taxonomy" id="2364126"/>
    <lineage>
        <taxon>Eukaryota</taxon>
        <taxon>Sar</taxon>
        <taxon>Alveolata</taxon>
        <taxon>Dinophyceae</taxon>
        <taxon>Prorocentrales</taxon>
        <taxon>Prorocentraceae</taxon>
        <taxon>Prorocentrum</taxon>
    </lineage>
</organism>
<proteinExistence type="predicted"/>
<evidence type="ECO:0000313" key="1">
    <source>
        <dbReference type="EMBL" id="CAK0869522.1"/>
    </source>
</evidence>
<dbReference type="EMBL" id="CAUYUJ010016857">
    <property type="protein sequence ID" value="CAK0869522.1"/>
    <property type="molecule type" value="Genomic_DNA"/>
</dbReference>
<accession>A0ABN9VBU5</accession>
<comment type="caution">
    <text evidence="1">The sequence shown here is derived from an EMBL/GenBank/DDBJ whole genome shotgun (WGS) entry which is preliminary data.</text>
</comment>
<dbReference type="Proteomes" id="UP001189429">
    <property type="component" value="Unassembled WGS sequence"/>
</dbReference>
<protein>
    <submittedName>
        <fullName evidence="1">Uncharacterized protein</fullName>
    </submittedName>
</protein>
<name>A0ABN9VBU5_9DINO</name>
<gene>
    <name evidence="1" type="ORF">PCOR1329_LOCUS55851</name>
</gene>